<dbReference type="SMART" id="SM00244">
    <property type="entry name" value="PHB"/>
    <property type="match status" value="1"/>
</dbReference>
<protein>
    <submittedName>
        <fullName evidence="5">Band 7 protein</fullName>
    </submittedName>
</protein>
<dbReference type="Proteomes" id="UP000001366">
    <property type="component" value="Chromosome"/>
</dbReference>
<dbReference type="GO" id="GO:0005886">
    <property type="term" value="C:plasma membrane"/>
    <property type="evidence" value="ECO:0007669"/>
    <property type="project" value="InterPro"/>
</dbReference>
<dbReference type="EMBL" id="CP001230">
    <property type="protein sequence ID" value="ACO04844.1"/>
    <property type="molecule type" value="Genomic_DNA"/>
</dbReference>
<keyword evidence="3" id="KW-0472">Membrane</keyword>
<dbReference type="InterPro" id="IPR043202">
    <property type="entry name" value="Band-7_stomatin-like"/>
</dbReference>
<dbReference type="OrthoDB" id="9809197at2"/>
<sequence length="288" mass="32332">MRLIKELLTVLVYLVVFTIAVGGFDLLPEILSFLKGLGMAPSIIVLVILIIIFLAAAIRILPEYERGVVFRLGRVIGAKGPGLIILIPFIDKMVRVSLRVVTLDVPTQDIITKDNVSVKVDAVVYFRVIDPVKAIVNVEDYVYAISQLSQTTLRSVCGQAELDELLSQRDKLNLKLQEIIDRETDIWGVKVVSVELKRIDLPEELVKAMARQAEAERERRAKIIGAEAEYQAAQKLVEAAELLSKQPIAMQLRYLETLTTIGQKNAKTIVFPFPTEMLEFLDKFKKTD</sequence>
<dbReference type="AlphaFoldDB" id="C0QPE8"/>
<feature type="transmembrane region" description="Helical" evidence="3">
    <location>
        <begin position="39"/>
        <end position="61"/>
    </location>
</feature>
<dbReference type="KEGG" id="pmx:PERMA_0756"/>
<gene>
    <name evidence="5" type="ordered locus">PERMA_0756</name>
</gene>
<evidence type="ECO:0000256" key="1">
    <source>
        <dbReference type="ARBA" id="ARBA00004167"/>
    </source>
</evidence>
<dbReference type="Gene3D" id="6.10.250.2090">
    <property type="match status" value="1"/>
</dbReference>
<dbReference type="PRINTS" id="PR00721">
    <property type="entry name" value="STOMATIN"/>
</dbReference>
<dbReference type="GO" id="GO:0098552">
    <property type="term" value="C:side of membrane"/>
    <property type="evidence" value="ECO:0007669"/>
    <property type="project" value="UniProtKB-ARBA"/>
</dbReference>
<comment type="subcellular location">
    <subcellularLocation>
        <location evidence="1">Membrane</location>
        <topology evidence="1">Single-pass membrane protein</topology>
    </subcellularLocation>
</comment>
<dbReference type="InterPro" id="IPR001972">
    <property type="entry name" value="Stomatin_HflK_fam"/>
</dbReference>
<organism evidence="5 6">
    <name type="scientific">Persephonella marina (strain DSM 14350 / EX-H1)</name>
    <dbReference type="NCBI Taxonomy" id="123214"/>
    <lineage>
        <taxon>Bacteria</taxon>
        <taxon>Pseudomonadati</taxon>
        <taxon>Aquificota</taxon>
        <taxon>Aquificia</taxon>
        <taxon>Aquificales</taxon>
        <taxon>Hydrogenothermaceae</taxon>
        <taxon>Persephonella</taxon>
    </lineage>
</organism>
<dbReference type="PaxDb" id="123214-PERMA_0756"/>
<dbReference type="PANTHER" id="PTHR10264:SF19">
    <property type="entry name" value="AT06885P-RELATED"/>
    <property type="match status" value="1"/>
</dbReference>
<dbReference type="eggNOG" id="COG0330">
    <property type="taxonomic scope" value="Bacteria"/>
</dbReference>
<reference evidence="5 6" key="1">
    <citation type="journal article" date="2009" name="J. Bacteriol.">
        <title>Complete and draft genome sequences of six members of the Aquificales.</title>
        <authorList>
            <person name="Reysenbach A.L."/>
            <person name="Hamamura N."/>
            <person name="Podar M."/>
            <person name="Griffiths E."/>
            <person name="Ferreira S."/>
            <person name="Hochstein R."/>
            <person name="Heidelberg J."/>
            <person name="Johnson J."/>
            <person name="Mead D."/>
            <person name="Pohorille A."/>
            <person name="Sarmiento M."/>
            <person name="Schweighofer K."/>
            <person name="Seshadri R."/>
            <person name="Voytek M.A."/>
        </authorList>
    </citation>
    <scope>NUCLEOTIDE SEQUENCE [LARGE SCALE GENOMIC DNA]</scope>
    <source>
        <strain evidence="6">DSM 14350 / EX-H1</strain>
    </source>
</reference>
<dbReference type="FunFam" id="3.30.479.30:FF:000004">
    <property type="entry name" value="Putative membrane protease family, stomatin"/>
    <property type="match status" value="1"/>
</dbReference>
<keyword evidence="3" id="KW-1133">Transmembrane helix</keyword>
<dbReference type="HOGENOM" id="CLU_024949_3_3_0"/>
<feature type="transmembrane region" description="Helical" evidence="3">
    <location>
        <begin position="7"/>
        <end position="27"/>
    </location>
</feature>
<dbReference type="STRING" id="123214.PERMA_0756"/>
<dbReference type="Gene3D" id="3.30.479.30">
    <property type="entry name" value="Band 7 domain"/>
    <property type="match status" value="1"/>
</dbReference>
<proteinExistence type="inferred from homology"/>
<comment type="similarity">
    <text evidence="2">Belongs to the band 7/mec-2 family.</text>
</comment>
<evidence type="ECO:0000256" key="3">
    <source>
        <dbReference type="SAM" id="Phobius"/>
    </source>
</evidence>
<dbReference type="PANTHER" id="PTHR10264">
    <property type="entry name" value="BAND 7 PROTEIN-RELATED"/>
    <property type="match status" value="1"/>
</dbReference>
<evidence type="ECO:0000256" key="2">
    <source>
        <dbReference type="ARBA" id="ARBA00008164"/>
    </source>
</evidence>
<evidence type="ECO:0000259" key="4">
    <source>
        <dbReference type="SMART" id="SM00244"/>
    </source>
</evidence>
<dbReference type="Pfam" id="PF01145">
    <property type="entry name" value="Band_7"/>
    <property type="match status" value="1"/>
</dbReference>
<dbReference type="SUPFAM" id="SSF117892">
    <property type="entry name" value="Band 7/SPFH domain"/>
    <property type="match status" value="1"/>
</dbReference>
<dbReference type="CDD" id="cd08826">
    <property type="entry name" value="SPFH_eoslipins_u1"/>
    <property type="match status" value="1"/>
</dbReference>
<dbReference type="InterPro" id="IPR001107">
    <property type="entry name" value="Band_7"/>
</dbReference>
<name>C0QPE8_PERMH</name>
<keyword evidence="6" id="KW-1185">Reference proteome</keyword>
<keyword evidence="3" id="KW-0812">Transmembrane</keyword>
<feature type="domain" description="Band 7" evidence="4">
    <location>
        <begin position="56"/>
        <end position="213"/>
    </location>
</feature>
<evidence type="ECO:0000313" key="6">
    <source>
        <dbReference type="Proteomes" id="UP000001366"/>
    </source>
</evidence>
<dbReference type="InterPro" id="IPR036013">
    <property type="entry name" value="Band_7/SPFH_dom_sf"/>
</dbReference>
<accession>C0QPE8</accession>
<evidence type="ECO:0000313" key="5">
    <source>
        <dbReference type="EMBL" id="ACO04844.1"/>
    </source>
</evidence>